<sequence length="118" mass="13903">GRNSLVITQKKLAKLAIEYTIKAFYYLNEEPPRRNDLSEGAIGWHGIDILKIHKDNTYWQENLFIKIEHRVGGFSAWNFNDKKDKSSFEYITTSVYKGVGNLPHTIFYKKQEKKTYKK</sequence>
<proteinExistence type="predicted"/>
<dbReference type="Proteomes" id="UP000182771">
    <property type="component" value="Unassembled WGS sequence"/>
</dbReference>
<organism evidence="1 2">
    <name type="scientific">Capnocytophaga granulosa</name>
    <dbReference type="NCBI Taxonomy" id="45242"/>
    <lineage>
        <taxon>Bacteria</taxon>
        <taxon>Pseudomonadati</taxon>
        <taxon>Bacteroidota</taxon>
        <taxon>Flavobacteriia</taxon>
        <taxon>Flavobacteriales</taxon>
        <taxon>Flavobacteriaceae</taxon>
        <taxon>Capnocytophaga</taxon>
    </lineage>
</organism>
<evidence type="ECO:0000313" key="1">
    <source>
        <dbReference type="EMBL" id="SDX19564.1"/>
    </source>
</evidence>
<dbReference type="EMBL" id="FNND01000013">
    <property type="protein sequence ID" value="SDX19564.1"/>
    <property type="molecule type" value="Genomic_DNA"/>
</dbReference>
<dbReference type="AlphaFoldDB" id="A0A1H2ZRN5"/>
<evidence type="ECO:0000313" key="2">
    <source>
        <dbReference type="Proteomes" id="UP000182771"/>
    </source>
</evidence>
<comment type="caution">
    <text evidence="1">The sequence shown here is derived from an EMBL/GenBank/DDBJ whole genome shotgun (WGS) entry which is preliminary data.</text>
</comment>
<name>A0A1H2ZRN5_9FLAO</name>
<protein>
    <submittedName>
        <fullName evidence="1">Uncharacterized protein</fullName>
    </submittedName>
</protein>
<accession>A0A1H2ZRN5</accession>
<feature type="non-terminal residue" evidence="1">
    <location>
        <position position="1"/>
    </location>
</feature>
<reference evidence="1 2" key="1">
    <citation type="submission" date="2016-10" db="EMBL/GenBank/DDBJ databases">
        <authorList>
            <person name="Varghese N."/>
            <person name="Submissions S."/>
        </authorList>
    </citation>
    <scope>NUCLEOTIDE SEQUENCE [LARGE SCALE GENOMIC DNA]</scope>
    <source>
        <strain evidence="1 2">DSM 11449</strain>
    </source>
</reference>
<keyword evidence="2" id="KW-1185">Reference proteome</keyword>
<gene>
    <name evidence="1" type="ORF">SAMN05444420_1131</name>
</gene>